<keyword evidence="9 12" id="KW-1133">Transmembrane helix</keyword>
<evidence type="ECO:0000256" key="13">
    <source>
        <dbReference type="SAM" id="MobiDB-lite"/>
    </source>
</evidence>
<sequence length="950" mass="103487">MAPLRYTPLNGSGNEGSSGNGDHATAPVSAEPEMELEIDESLMNTGEDGLTTTEATARLREFGPNALEEKVVPKWKKFVAQFTGPMPCMIWTAIFIEGLIADWPNLFVLLVLQIVNGTVGFYEDSKAGDAVAALKASLKPQAQVKRDGQWKNINAAHLVPGDRVALNAGAGVPADCRVCAGPPIDIDQAALTGESLPVTFSEGDVAKMGSTVVRGEIDAIVAATGGNTFFGKTASMIQSVDEVGHFQKILIRITTFLLGVSLFLVSICLIYMLANSEPFLDALAFAVVLLVASIPIAMQVVCTTTMALGSRKLAEQKAIVARLSAIEELAGMNMLCSDKTGTLTLNKMVLQDYFTYVPGFTKEHILRFAALAAKWKEPAKDALDTLVLNAVDKTPLDAYEQLEYIPFDPVKKRTEATLRDPQGRIFTVTKGAPNVLLALCEGNRAQIEDEFNRTIEELAERGIRALAVSVAYQGEPMKMYGFLTFLDPPRPDTKVTIERAIEHGCDVKMITGDHAAIAKETCRVLGMGTNILKADVLPMVDTKEQLPKTIGDDYGEMIENVNGFAQVFPEHKFLIVEALRQRGWSCGMTGDGVNDAPALKRADIGIAVQGATDAARAASDIILTAPGLSVIVDAIVISRSIFQRMKNYVVYRVACTIQLLAFFFLTILSVHPKEAPYNWTEEQLGEPVPNYFVLPVISLVIITILNDGTIISIAYDYVEPSPIPERWNLPIVFSVATWLGLVAVMSSVMLLHMGLNSHNKGSTFEEWGMGEMTYGQVYTMMYLKVSLSDFLTVFSARVANGFATDRKPGTALLSAAVFATIISTVLSLNWPFGPATKMESLTTGQAVFTWAYCIAWFLVQDLSKVGLYKLLLNFDVAGLRTELELKEKRALEMKGQTGVEGRVNQLEEALKEVKVERIEPLEREVRALRESTVDNGSARLMPSGSSSSMI</sequence>
<dbReference type="GO" id="GO:0016887">
    <property type="term" value="F:ATP hydrolysis activity"/>
    <property type="evidence" value="ECO:0007669"/>
    <property type="project" value="InterPro"/>
</dbReference>
<dbReference type="SUPFAM" id="SSF81665">
    <property type="entry name" value="Calcium ATPase, transmembrane domain M"/>
    <property type="match status" value="1"/>
</dbReference>
<gene>
    <name evidence="15" type="ORF">PPROV_001053100</name>
</gene>
<dbReference type="Gene3D" id="3.40.1110.10">
    <property type="entry name" value="Calcium-transporting ATPase, cytoplasmic domain N"/>
    <property type="match status" value="1"/>
</dbReference>
<comment type="function">
    <text evidence="1">The plasma membrane ATPase of plants and fungi is a hydrogen ion pump. The proton gradient it generates drives the active transport of nutrients by H(+)-symport. The resulting external acidification and/or internal alkinization may mediate growth responses.</text>
</comment>
<keyword evidence="7 12" id="KW-0067">ATP-binding</keyword>
<dbReference type="Pfam" id="PF00122">
    <property type="entry name" value="E1-E2_ATPase"/>
    <property type="match status" value="1"/>
</dbReference>
<comment type="caution">
    <text evidence="15">The sequence shown here is derived from an EMBL/GenBank/DDBJ whole genome shotgun (WGS) entry which is preliminary data.</text>
</comment>
<keyword evidence="10 12" id="KW-0472">Membrane</keyword>
<keyword evidence="5 12" id="KW-0812">Transmembrane</keyword>
<dbReference type="InterPro" id="IPR023299">
    <property type="entry name" value="ATPase_P-typ_cyto_dom_N"/>
</dbReference>
<reference evidence="15" key="1">
    <citation type="submission" date="2020-10" db="EMBL/GenBank/DDBJ databases">
        <title>Unveiling of a novel bifunctional photoreceptor, Dualchrome1, isolated from a cosmopolitan green alga.</title>
        <authorList>
            <person name="Suzuki S."/>
            <person name="Kawachi M."/>
        </authorList>
    </citation>
    <scope>NUCLEOTIDE SEQUENCE</scope>
    <source>
        <strain evidence="15">NIES 2893</strain>
    </source>
</reference>
<keyword evidence="16" id="KW-1185">Reference proteome</keyword>
<feature type="region of interest" description="Disordered" evidence="13">
    <location>
        <begin position="1"/>
        <end position="32"/>
    </location>
</feature>
<dbReference type="InterPro" id="IPR008250">
    <property type="entry name" value="ATPase_P-typ_transduc_dom_A_sf"/>
</dbReference>
<dbReference type="Pfam" id="PF00702">
    <property type="entry name" value="Hydrolase"/>
    <property type="match status" value="1"/>
</dbReference>
<dbReference type="EC" id="7.1.2.1" evidence="12"/>
<dbReference type="GO" id="GO:0005886">
    <property type="term" value="C:plasma membrane"/>
    <property type="evidence" value="ECO:0007669"/>
    <property type="project" value="UniProtKB-SubCell"/>
</dbReference>
<dbReference type="Pfam" id="PF00690">
    <property type="entry name" value="Cation_ATPase_N"/>
    <property type="match status" value="1"/>
</dbReference>
<dbReference type="InterPro" id="IPR059000">
    <property type="entry name" value="ATPase_P-type_domA"/>
</dbReference>
<dbReference type="Gene3D" id="3.40.50.1000">
    <property type="entry name" value="HAD superfamily/HAD-like"/>
    <property type="match status" value="1"/>
</dbReference>
<dbReference type="InterPro" id="IPR018303">
    <property type="entry name" value="ATPase_P-typ_P_site"/>
</dbReference>
<feature type="transmembrane region" description="Helical" evidence="12">
    <location>
        <begin position="775"/>
        <end position="799"/>
    </location>
</feature>
<dbReference type="OrthoDB" id="116380at2759"/>
<dbReference type="PANTHER" id="PTHR42861">
    <property type="entry name" value="CALCIUM-TRANSPORTING ATPASE"/>
    <property type="match status" value="1"/>
</dbReference>
<keyword evidence="12" id="KW-0406">Ion transport</keyword>
<comment type="catalytic activity">
    <reaction evidence="11 12">
        <text>ATP + H2O + H(+)(in) = ADP + phosphate + 2 H(+)(out)</text>
        <dbReference type="Rhea" id="RHEA:20852"/>
        <dbReference type="ChEBI" id="CHEBI:15377"/>
        <dbReference type="ChEBI" id="CHEBI:15378"/>
        <dbReference type="ChEBI" id="CHEBI:30616"/>
        <dbReference type="ChEBI" id="CHEBI:43474"/>
        <dbReference type="ChEBI" id="CHEBI:456216"/>
        <dbReference type="EC" id="7.1.2.1"/>
    </reaction>
</comment>
<accession>A0A830HXH1</accession>
<proteinExistence type="inferred from homology"/>
<protein>
    <recommendedName>
        <fullName evidence="12">Plasma membrane ATPase</fullName>
        <ecNumber evidence="12">7.1.2.1</ecNumber>
    </recommendedName>
</protein>
<dbReference type="InterPro" id="IPR006534">
    <property type="entry name" value="P-type_ATPase_IIIA"/>
</dbReference>
<dbReference type="SUPFAM" id="SSF56784">
    <property type="entry name" value="HAD-like"/>
    <property type="match status" value="1"/>
</dbReference>
<name>A0A830HXH1_9CHLO</name>
<dbReference type="PRINTS" id="PR00119">
    <property type="entry name" value="CATATPASE"/>
</dbReference>
<evidence type="ECO:0000256" key="10">
    <source>
        <dbReference type="ARBA" id="ARBA00023136"/>
    </source>
</evidence>
<dbReference type="FunFam" id="3.40.1110.10:FF:000005">
    <property type="entry name" value="Plasma membrane ATPase"/>
    <property type="match status" value="1"/>
</dbReference>
<evidence type="ECO:0000256" key="3">
    <source>
        <dbReference type="ARBA" id="ARBA00008804"/>
    </source>
</evidence>
<evidence type="ECO:0000256" key="12">
    <source>
        <dbReference type="RuleBase" id="RU362083"/>
    </source>
</evidence>
<dbReference type="PRINTS" id="PR00120">
    <property type="entry name" value="HATPASE"/>
</dbReference>
<dbReference type="PROSITE" id="PS00154">
    <property type="entry name" value="ATPASE_E1_E2"/>
    <property type="match status" value="1"/>
</dbReference>
<dbReference type="InterPro" id="IPR001757">
    <property type="entry name" value="P_typ_ATPase"/>
</dbReference>
<comment type="subcellular location">
    <subcellularLocation>
        <location evidence="12">Cell membrane</location>
        <topology evidence="12">Multi-pass membrane protein</topology>
    </subcellularLocation>
    <subcellularLocation>
        <location evidence="2">Membrane</location>
        <topology evidence="2">Multi-pass membrane protein</topology>
    </subcellularLocation>
</comment>
<evidence type="ECO:0000256" key="5">
    <source>
        <dbReference type="ARBA" id="ARBA00022692"/>
    </source>
</evidence>
<evidence type="ECO:0000256" key="1">
    <source>
        <dbReference type="ARBA" id="ARBA00003417"/>
    </source>
</evidence>
<dbReference type="AlphaFoldDB" id="A0A830HXH1"/>
<dbReference type="NCBIfam" id="TIGR01494">
    <property type="entry name" value="ATPase_P-type"/>
    <property type="match status" value="2"/>
</dbReference>
<dbReference type="InterPro" id="IPR036412">
    <property type="entry name" value="HAD-like_sf"/>
</dbReference>
<feature type="transmembrane region" description="Helical" evidence="12">
    <location>
        <begin position="727"/>
        <end position="755"/>
    </location>
</feature>
<feature type="domain" description="Cation-transporting P-type ATPase N-terminal" evidence="14">
    <location>
        <begin position="32"/>
        <end position="102"/>
    </location>
</feature>
<dbReference type="CDD" id="cd02076">
    <property type="entry name" value="P-type_ATPase_H"/>
    <property type="match status" value="1"/>
</dbReference>
<dbReference type="EMBL" id="BNJQ01000036">
    <property type="protein sequence ID" value="GHP11804.1"/>
    <property type="molecule type" value="Genomic_DNA"/>
</dbReference>
<evidence type="ECO:0000256" key="8">
    <source>
        <dbReference type="ARBA" id="ARBA00022967"/>
    </source>
</evidence>
<keyword evidence="12" id="KW-0813">Transport</keyword>
<evidence type="ECO:0000313" key="15">
    <source>
        <dbReference type="EMBL" id="GHP11804.1"/>
    </source>
</evidence>
<feature type="transmembrane region" description="Helical" evidence="12">
    <location>
        <begin position="842"/>
        <end position="859"/>
    </location>
</feature>
<dbReference type="InterPro" id="IPR044492">
    <property type="entry name" value="P_typ_ATPase_HD_dom"/>
</dbReference>
<keyword evidence="12" id="KW-0375">Hydrogen ion transport</keyword>
<dbReference type="Gene3D" id="1.20.1110.10">
    <property type="entry name" value="Calcium-transporting ATPase, transmembrane domain"/>
    <property type="match status" value="1"/>
</dbReference>
<evidence type="ECO:0000313" key="16">
    <source>
        <dbReference type="Proteomes" id="UP000660262"/>
    </source>
</evidence>
<evidence type="ECO:0000256" key="7">
    <source>
        <dbReference type="ARBA" id="ARBA00022840"/>
    </source>
</evidence>
<evidence type="ECO:0000256" key="6">
    <source>
        <dbReference type="ARBA" id="ARBA00022741"/>
    </source>
</evidence>
<dbReference type="GO" id="GO:0005524">
    <property type="term" value="F:ATP binding"/>
    <property type="evidence" value="ECO:0007669"/>
    <property type="project" value="UniProtKB-UniRule"/>
</dbReference>
<keyword evidence="4" id="KW-0597">Phosphoprotein</keyword>
<keyword evidence="12" id="KW-0460">Magnesium</keyword>
<feature type="transmembrane region" description="Helical" evidence="12">
    <location>
        <begin position="691"/>
        <end position="715"/>
    </location>
</feature>
<feature type="transmembrane region" description="Helical" evidence="12">
    <location>
        <begin position="811"/>
        <end position="830"/>
    </location>
</feature>
<dbReference type="SFLD" id="SFLDG00002">
    <property type="entry name" value="C1.7:_P-type_atpase_like"/>
    <property type="match status" value="1"/>
</dbReference>
<dbReference type="SFLD" id="SFLDS00003">
    <property type="entry name" value="Haloacid_Dehalogenase"/>
    <property type="match status" value="1"/>
</dbReference>
<keyword evidence="6 12" id="KW-0547">Nucleotide-binding</keyword>
<dbReference type="InterPro" id="IPR023298">
    <property type="entry name" value="ATPase_P-typ_TM_dom_sf"/>
</dbReference>
<dbReference type="SMART" id="SM00831">
    <property type="entry name" value="Cation_ATPase_N"/>
    <property type="match status" value="1"/>
</dbReference>
<dbReference type="GO" id="GO:0008553">
    <property type="term" value="F:P-type proton-exporting transporter activity"/>
    <property type="evidence" value="ECO:0007669"/>
    <property type="project" value="UniProtKB-UniRule"/>
</dbReference>
<organism evidence="15 16">
    <name type="scientific">Pycnococcus provasolii</name>
    <dbReference type="NCBI Taxonomy" id="41880"/>
    <lineage>
        <taxon>Eukaryota</taxon>
        <taxon>Viridiplantae</taxon>
        <taxon>Chlorophyta</taxon>
        <taxon>Pseudoscourfieldiophyceae</taxon>
        <taxon>Pseudoscourfieldiales</taxon>
        <taxon>Pycnococcaceae</taxon>
        <taxon>Pycnococcus</taxon>
    </lineage>
</organism>
<feature type="transmembrane region" description="Helical" evidence="12">
    <location>
        <begin position="649"/>
        <end position="671"/>
    </location>
</feature>
<dbReference type="GO" id="GO:0120029">
    <property type="term" value="P:proton export across plasma membrane"/>
    <property type="evidence" value="ECO:0007669"/>
    <property type="project" value="UniProtKB-UniRule"/>
</dbReference>
<dbReference type="FunFam" id="2.70.150.10:FF:000042">
    <property type="entry name" value="Plasma membrane ATPase"/>
    <property type="match status" value="1"/>
</dbReference>
<dbReference type="NCBIfam" id="TIGR01647">
    <property type="entry name" value="ATPase-IIIA_H"/>
    <property type="match status" value="1"/>
</dbReference>
<dbReference type="InterPro" id="IPR023214">
    <property type="entry name" value="HAD_sf"/>
</dbReference>
<dbReference type="FunFam" id="3.40.50.1000:FF:000008">
    <property type="entry name" value="Plasma membrane ATPase"/>
    <property type="match status" value="1"/>
</dbReference>
<feature type="transmembrane region" description="Helical" evidence="12">
    <location>
        <begin position="249"/>
        <end position="273"/>
    </location>
</feature>
<dbReference type="SUPFAM" id="SSF81653">
    <property type="entry name" value="Calcium ATPase, transduction domain A"/>
    <property type="match status" value="1"/>
</dbReference>
<keyword evidence="8 12" id="KW-1278">Translocase</keyword>
<evidence type="ECO:0000256" key="4">
    <source>
        <dbReference type="ARBA" id="ARBA00022553"/>
    </source>
</evidence>
<evidence type="ECO:0000259" key="14">
    <source>
        <dbReference type="SMART" id="SM00831"/>
    </source>
</evidence>
<dbReference type="SFLD" id="SFLDF00027">
    <property type="entry name" value="p-type_atpase"/>
    <property type="match status" value="1"/>
</dbReference>
<dbReference type="Gene3D" id="2.70.150.10">
    <property type="entry name" value="Calcium-transporting ATPase, cytoplasmic transduction domain A"/>
    <property type="match status" value="1"/>
</dbReference>
<dbReference type="Proteomes" id="UP000660262">
    <property type="component" value="Unassembled WGS sequence"/>
</dbReference>
<dbReference type="InterPro" id="IPR004014">
    <property type="entry name" value="ATPase_P-typ_cation-transptr_N"/>
</dbReference>
<evidence type="ECO:0000256" key="2">
    <source>
        <dbReference type="ARBA" id="ARBA00004141"/>
    </source>
</evidence>
<feature type="transmembrane region" description="Helical" evidence="12">
    <location>
        <begin position="279"/>
        <end position="302"/>
    </location>
</feature>
<evidence type="ECO:0000256" key="9">
    <source>
        <dbReference type="ARBA" id="ARBA00022989"/>
    </source>
</evidence>
<comment type="similarity">
    <text evidence="3 12">Belongs to the cation transport ATPase (P-type) (TC 3.A.3) family. Type IIIA subfamily.</text>
</comment>
<evidence type="ECO:0000256" key="11">
    <source>
        <dbReference type="ARBA" id="ARBA00048122"/>
    </source>
</evidence>